<dbReference type="AlphaFoldDB" id="A0AAU7UEW2"/>
<dbReference type="KEGG" id="dsc:ABOD76_12075"/>
<proteinExistence type="predicted"/>
<dbReference type="EMBL" id="CP158299">
    <property type="protein sequence ID" value="XBV87007.1"/>
    <property type="molecule type" value="Genomic_DNA"/>
</dbReference>
<name>A0AAU7UEW2_9DEIO</name>
<gene>
    <name evidence="1" type="ORF">ABOD76_12075</name>
</gene>
<sequence>MTLESAPPVTIDEHGQFILMNQYAQAHEQAASQVFLRVARWISKGREPWLQRSSNLMAEKRFCPGAACWPRRARSTATS</sequence>
<accession>A0AAU7UEW2</accession>
<protein>
    <submittedName>
        <fullName evidence="1">Uncharacterized protein</fullName>
    </submittedName>
</protein>
<reference evidence="1" key="1">
    <citation type="submission" date="2024-06" db="EMBL/GenBank/DDBJ databases">
        <title>Draft Genome Sequence of Deinococcus sonorensis Type Strain KR-87, a Biofilm Producing Representative of the Genus Deinococcus.</title>
        <authorList>
            <person name="Boren L.S."/>
            <person name="Grosso R.A."/>
            <person name="Hugenberg-Cox A.N."/>
            <person name="Hill J.T.E."/>
            <person name="Albert C.M."/>
            <person name="Tuohy J.M."/>
        </authorList>
    </citation>
    <scope>NUCLEOTIDE SEQUENCE</scope>
    <source>
        <strain evidence="1">KR-87</strain>
    </source>
</reference>
<dbReference type="RefSeq" id="WP_350245104.1">
    <property type="nucleotide sequence ID" value="NZ_CP158299.1"/>
</dbReference>
<organism evidence="1">
    <name type="scientific">Deinococcus sonorensis KR-87</name>
    <dbReference type="NCBI Taxonomy" id="694439"/>
    <lineage>
        <taxon>Bacteria</taxon>
        <taxon>Thermotogati</taxon>
        <taxon>Deinococcota</taxon>
        <taxon>Deinococci</taxon>
        <taxon>Deinococcales</taxon>
        <taxon>Deinococcaceae</taxon>
        <taxon>Deinococcus</taxon>
    </lineage>
</organism>
<evidence type="ECO:0000313" key="1">
    <source>
        <dbReference type="EMBL" id="XBV87007.1"/>
    </source>
</evidence>